<evidence type="ECO:0000256" key="2">
    <source>
        <dbReference type="SAM" id="MobiDB-lite"/>
    </source>
</evidence>
<dbReference type="InterPro" id="IPR036986">
    <property type="entry name" value="S4_RNA-bd_sf"/>
</dbReference>
<dbReference type="SUPFAM" id="SSF55174">
    <property type="entry name" value="Alpha-L RNA-binding motif"/>
    <property type="match status" value="1"/>
</dbReference>
<keyword evidence="1" id="KW-0694">RNA-binding</keyword>
<sequence length="122" mass="13747">MQEDTEYQIVEITEQPIALCQLLKIANMVGGGGEAKIVISEGYVLLNNEVEYQKRKKVFDGDIIEFNGDTIQIRLVQAEAVSEPEAKGPKKTQQPSHPKKKSSKKTVEPEIHQGRKRRPISF</sequence>
<dbReference type="AlphaFoldDB" id="A0AAE9Z7N2"/>
<evidence type="ECO:0000313" key="3">
    <source>
        <dbReference type="EMBL" id="WDE08226.1"/>
    </source>
</evidence>
<reference evidence="3 4" key="1">
    <citation type="journal article" date="2015" name="Genome Announc.">
        <title>Draft Genome Sequences of Marine Isolates of Thalassomonas viridans and Thalassomonas actiniarum.</title>
        <authorList>
            <person name="Olonade I."/>
            <person name="van Zyl L.J."/>
            <person name="Trindade M."/>
        </authorList>
    </citation>
    <scope>NUCLEOTIDE SEQUENCE [LARGE SCALE GENOMIC DNA]</scope>
    <source>
        <strain evidence="3 4">XOM25</strain>
    </source>
</reference>
<dbReference type="Gene3D" id="3.10.290.10">
    <property type="entry name" value="RNA-binding S4 domain"/>
    <property type="match status" value="1"/>
</dbReference>
<reference evidence="3 4" key="2">
    <citation type="journal article" date="2022" name="Mar. Drugs">
        <title>Bioassay-Guided Fractionation Leads to the Detection of Cholic Acid Generated by the Rare Thalassomonas sp.</title>
        <authorList>
            <person name="Pheiffer F."/>
            <person name="Schneider Y.K."/>
            <person name="Hansen E.H."/>
            <person name="Andersen J.H."/>
            <person name="Isaksson J."/>
            <person name="Busche T."/>
            <person name="R C."/>
            <person name="Kalinowski J."/>
            <person name="Zyl L.V."/>
            <person name="Trindade M."/>
        </authorList>
    </citation>
    <scope>NUCLEOTIDE SEQUENCE [LARGE SCALE GENOMIC DNA]</scope>
    <source>
        <strain evidence="3 4">XOM25</strain>
    </source>
</reference>
<dbReference type="GO" id="GO:0003723">
    <property type="term" value="F:RNA binding"/>
    <property type="evidence" value="ECO:0007669"/>
    <property type="project" value="UniProtKB-KW"/>
</dbReference>
<organism evidence="3 4">
    <name type="scientific">Thalassomonas viridans</name>
    <dbReference type="NCBI Taxonomy" id="137584"/>
    <lineage>
        <taxon>Bacteria</taxon>
        <taxon>Pseudomonadati</taxon>
        <taxon>Pseudomonadota</taxon>
        <taxon>Gammaproteobacteria</taxon>
        <taxon>Alteromonadales</taxon>
        <taxon>Colwelliaceae</taxon>
        <taxon>Thalassomonas</taxon>
    </lineage>
</organism>
<name>A0AAE9Z7N2_9GAMM</name>
<evidence type="ECO:0000313" key="4">
    <source>
        <dbReference type="Proteomes" id="UP000032352"/>
    </source>
</evidence>
<protein>
    <submittedName>
        <fullName evidence="3">RNA-binding S4 domain-containing protein</fullName>
    </submittedName>
</protein>
<dbReference type="PROSITE" id="PS50889">
    <property type="entry name" value="S4"/>
    <property type="match status" value="1"/>
</dbReference>
<keyword evidence="4" id="KW-1185">Reference proteome</keyword>
<dbReference type="Proteomes" id="UP000032352">
    <property type="component" value="Chromosome"/>
</dbReference>
<evidence type="ECO:0000256" key="1">
    <source>
        <dbReference type="PROSITE-ProRule" id="PRU00182"/>
    </source>
</evidence>
<proteinExistence type="predicted"/>
<gene>
    <name evidence="3" type="ORF">SG34_011750</name>
</gene>
<feature type="region of interest" description="Disordered" evidence="2">
    <location>
        <begin position="80"/>
        <end position="122"/>
    </location>
</feature>
<accession>A0AAE9Z7N2</accession>
<dbReference type="EMBL" id="CP059733">
    <property type="protein sequence ID" value="WDE08226.1"/>
    <property type="molecule type" value="Genomic_DNA"/>
</dbReference>
<dbReference type="KEGG" id="tvd:SG34_011750"/>
<dbReference type="Pfam" id="PF13275">
    <property type="entry name" value="S4_2"/>
    <property type="match status" value="1"/>
</dbReference>